<evidence type="ECO:0000313" key="3">
    <source>
        <dbReference type="RefSeq" id="XP_022726738.1"/>
    </source>
</evidence>
<proteinExistence type="predicted"/>
<dbReference type="RefSeq" id="XP_022726745.1">
    <property type="nucleotide sequence ID" value="XM_022871010.1"/>
</dbReference>
<evidence type="ECO:0000313" key="4">
    <source>
        <dbReference type="RefSeq" id="XP_022726745.1"/>
    </source>
</evidence>
<dbReference type="PANTHER" id="PTHR47682">
    <property type="entry name" value="TETRATRICOPEPTIDE REPEAT (TPR)-CONTAINING PROTEIN"/>
    <property type="match status" value="1"/>
</dbReference>
<dbReference type="Gene3D" id="1.25.40.10">
    <property type="entry name" value="Tetratricopeptide repeat domain"/>
    <property type="match status" value="1"/>
</dbReference>
<reference evidence="3 4" key="1">
    <citation type="submission" date="2025-04" db="UniProtKB">
        <authorList>
            <consortium name="RefSeq"/>
        </authorList>
    </citation>
    <scope>IDENTIFICATION</scope>
    <source>
        <tissue evidence="3 4">Fruit stalk</tissue>
    </source>
</reference>
<gene>
    <name evidence="3 4" type="primary">LOC111282763</name>
</gene>
<protein>
    <submittedName>
        <fullName evidence="3 4">Uncharacterized protein LOC111282763 isoform X1</fullName>
    </submittedName>
</protein>
<dbReference type="GeneID" id="111282763"/>
<dbReference type="InterPro" id="IPR036249">
    <property type="entry name" value="Thioredoxin-like_sf"/>
</dbReference>
<dbReference type="Gene3D" id="3.40.30.10">
    <property type="entry name" value="Glutaredoxin"/>
    <property type="match status" value="1"/>
</dbReference>
<dbReference type="AlphaFoldDB" id="A0A6P5XEP2"/>
<dbReference type="RefSeq" id="XP_022726738.1">
    <property type="nucleotide sequence ID" value="XM_022871003.1"/>
</dbReference>
<keyword evidence="2" id="KW-1185">Reference proteome</keyword>
<dbReference type="PROSITE" id="PS50005">
    <property type="entry name" value="TPR"/>
    <property type="match status" value="1"/>
</dbReference>
<sequence length="249" mass="27240">MHLWISNSTYHPLLRFPVKSEAQVQEIRVCTNRTCRRQGSMQTFHTLTALTPPDISVKPCGCLGRCGAGPNVALLPDGQIVGHCRTAAEAAELVVGLWYGGGIGDASSKSKASLDALAMRMRAEALIDEADFCEAERLLSQALDLKPVGGIHILYKQRSVARLAMHNYTGALEDATQSLKLAPNYAEAYILQGDAFLAMNQYDSAQKSYSTCLQIDPSIRRSKSFKIRMAKLEEKLATVNTPHDSNSQL</sequence>
<dbReference type="Proteomes" id="UP000515121">
    <property type="component" value="Unplaced"/>
</dbReference>
<dbReference type="PANTHER" id="PTHR47682:SF1">
    <property type="entry name" value="TETRATRICOPEPTIDE REPEAT (TPR)-CONTAINING PROTEIN"/>
    <property type="match status" value="1"/>
</dbReference>
<feature type="repeat" description="TPR" evidence="1">
    <location>
        <begin position="186"/>
        <end position="219"/>
    </location>
</feature>
<evidence type="ECO:0000256" key="1">
    <source>
        <dbReference type="PROSITE-ProRule" id="PRU00339"/>
    </source>
</evidence>
<name>A0A6P5XEP2_DURZI</name>
<evidence type="ECO:0000313" key="2">
    <source>
        <dbReference type="Proteomes" id="UP000515121"/>
    </source>
</evidence>
<dbReference type="OrthoDB" id="2423701at2759"/>
<dbReference type="InterPro" id="IPR019734">
    <property type="entry name" value="TPR_rpt"/>
</dbReference>
<dbReference type="SMART" id="SM00028">
    <property type="entry name" value="TPR"/>
    <property type="match status" value="3"/>
</dbReference>
<dbReference type="SUPFAM" id="SSF48452">
    <property type="entry name" value="TPR-like"/>
    <property type="match status" value="1"/>
</dbReference>
<dbReference type="CDD" id="cd02980">
    <property type="entry name" value="TRX_Fd_family"/>
    <property type="match status" value="1"/>
</dbReference>
<dbReference type="InterPro" id="IPR011990">
    <property type="entry name" value="TPR-like_helical_dom_sf"/>
</dbReference>
<keyword evidence="1" id="KW-0802">TPR repeat</keyword>
<dbReference type="SUPFAM" id="SSF52833">
    <property type="entry name" value="Thioredoxin-like"/>
    <property type="match status" value="1"/>
</dbReference>
<dbReference type="KEGG" id="dzi:111282763"/>
<organism evidence="2 3">
    <name type="scientific">Durio zibethinus</name>
    <name type="common">Durian</name>
    <dbReference type="NCBI Taxonomy" id="66656"/>
    <lineage>
        <taxon>Eukaryota</taxon>
        <taxon>Viridiplantae</taxon>
        <taxon>Streptophyta</taxon>
        <taxon>Embryophyta</taxon>
        <taxon>Tracheophyta</taxon>
        <taxon>Spermatophyta</taxon>
        <taxon>Magnoliopsida</taxon>
        <taxon>eudicotyledons</taxon>
        <taxon>Gunneridae</taxon>
        <taxon>Pentapetalae</taxon>
        <taxon>rosids</taxon>
        <taxon>malvids</taxon>
        <taxon>Malvales</taxon>
        <taxon>Malvaceae</taxon>
        <taxon>Helicteroideae</taxon>
        <taxon>Durio</taxon>
    </lineage>
</organism>
<dbReference type="Pfam" id="PF13181">
    <property type="entry name" value="TPR_8"/>
    <property type="match status" value="1"/>
</dbReference>
<accession>A0A6P5XEP2</accession>